<name>A0ABQ0LJE9_MYCCL</name>
<evidence type="ECO:0000259" key="2">
    <source>
        <dbReference type="Pfam" id="PF20636"/>
    </source>
</evidence>
<feature type="compositionally biased region" description="Acidic residues" evidence="1">
    <location>
        <begin position="50"/>
        <end position="61"/>
    </location>
</feature>
<reference evidence="3" key="1">
    <citation type="submission" date="2014-09" db="EMBL/GenBank/DDBJ databases">
        <title>Genome sequence of the luminous mushroom Mycena chlorophos for searching fungal bioluminescence genes.</title>
        <authorList>
            <person name="Tanaka Y."/>
            <person name="Kasuga D."/>
            <person name="Oba Y."/>
            <person name="Hase S."/>
            <person name="Sato K."/>
            <person name="Oba Y."/>
            <person name="Sakakibara Y."/>
        </authorList>
    </citation>
    <scope>NUCLEOTIDE SEQUENCE</scope>
</reference>
<proteinExistence type="predicted"/>
<feature type="domain" description="Survival Motor Neuron Gemin2-binding" evidence="2">
    <location>
        <begin position="70"/>
        <end position="85"/>
    </location>
</feature>
<feature type="region of interest" description="Disordered" evidence="1">
    <location>
        <begin position="111"/>
        <end position="131"/>
    </location>
</feature>
<accession>A0ABQ0LJE9</accession>
<evidence type="ECO:0000313" key="4">
    <source>
        <dbReference type="Proteomes" id="UP000815677"/>
    </source>
</evidence>
<organism evidence="3 4">
    <name type="scientific">Mycena chlorophos</name>
    <name type="common">Agaric fungus</name>
    <name type="synonym">Agaricus chlorophos</name>
    <dbReference type="NCBI Taxonomy" id="658473"/>
    <lineage>
        <taxon>Eukaryota</taxon>
        <taxon>Fungi</taxon>
        <taxon>Dikarya</taxon>
        <taxon>Basidiomycota</taxon>
        <taxon>Agaricomycotina</taxon>
        <taxon>Agaricomycetes</taxon>
        <taxon>Agaricomycetidae</taxon>
        <taxon>Agaricales</taxon>
        <taxon>Marasmiineae</taxon>
        <taxon>Mycenaceae</taxon>
        <taxon>Mycena</taxon>
    </lineage>
</organism>
<dbReference type="CDD" id="cd22851">
    <property type="entry name" value="SMN_N"/>
    <property type="match status" value="1"/>
</dbReference>
<dbReference type="InterPro" id="IPR049481">
    <property type="entry name" value="SMN_G2-BD"/>
</dbReference>
<dbReference type="Pfam" id="PF20636">
    <property type="entry name" value="SMN_G2-BD"/>
    <property type="match status" value="1"/>
</dbReference>
<gene>
    <name evidence="3" type="ORF">MCHLO_08412</name>
</gene>
<dbReference type="EMBL" id="DF847094">
    <property type="protein sequence ID" value="GAT51253.1"/>
    <property type="molecule type" value="Genomic_DNA"/>
</dbReference>
<protein>
    <recommendedName>
        <fullName evidence="2">Survival Motor Neuron Gemin2-binding domain-containing protein</fullName>
    </recommendedName>
</protein>
<sequence>MQRPVISYEDITLPYDDPPSSTSPAQSSRKRKWNAQKPPAVIATVKAEDGELGDDDEEEQDSDSRMLTAEEIWDDSALIDAWNAATEEYEALNGPGKGWKDEPVHKSPLWYNVPPNNPPPKKKRKTVPMPTVGPTVEAEQVEEADSRPIDFASFVPAYDASLALPEPQAPDGVSTGAFALPVPGPSMPGQDEAFQRALGAMYWGGYWTAVYHCQRSGAAQKEAAEQQDEEMKRGLVLGSILYSSSFPSALPPVASPRERVRTYLLYTVSLRS</sequence>
<dbReference type="Proteomes" id="UP000815677">
    <property type="component" value="Unassembled WGS sequence"/>
</dbReference>
<evidence type="ECO:0000256" key="1">
    <source>
        <dbReference type="SAM" id="MobiDB-lite"/>
    </source>
</evidence>
<feature type="region of interest" description="Disordered" evidence="1">
    <location>
        <begin position="1"/>
        <end position="65"/>
    </location>
</feature>
<keyword evidence="4" id="KW-1185">Reference proteome</keyword>
<evidence type="ECO:0000313" key="3">
    <source>
        <dbReference type="EMBL" id="GAT51253.1"/>
    </source>
</evidence>
<dbReference type="CDD" id="cd22852">
    <property type="entry name" value="SMN_C"/>
    <property type="match status" value="1"/>
</dbReference>
<dbReference type="InterPro" id="IPR047313">
    <property type="entry name" value="SMN_C"/>
</dbReference>